<dbReference type="InterPro" id="IPR009061">
    <property type="entry name" value="DNA-bd_dom_put_sf"/>
</dbReference>
<dbReference type="GO" id="GO:0003677">
    <property type="term" value="F:DNA binding"/>
    <property type="evidence" value="ECO:0007669"/>
    <property type="project" value="UniProtKB-KW"/>
</dbReference>
<feature type="domain" description="HTH merR-type" evidence="5">
    <location>
        <begin position="1"/>
        <end position="43"/>
    </location>
</feature>
<sequence length="197" mass="23683">MYKPKEMAELIGVSVPTLQRWDREGVLKAYRTPTNRRYYTKEQYLKYINEPIENQRKVIGYLRVSSRNQIDDLENQKQFIKQFCNAKGVIIDDYMTDIGSGLNYKRKNWNKLLDQVMNNEVETIYITYKDRFIRFGYDWFESLCHKHNTKIIVLNDKESSPQQELVEDLISIIHVFSCRIYGLRKYKKKIQEDDNIC</sequence>
<keyword evidence="7" id="KW-0614">Plasmid</keyword>
<dbReference type="InterPro" id="IPR041718">
    <property type="entry name" value="IS607_transposase-like"/>
</dbReference>
<protein>
    <recommendedName>
        <fullName evidence="8">IS607 family transposase</fullName>
    </recommendedName>
</protein>
<dbReference type="CDD" id="cd03769">
    <property type="entry name" value="SR_IS607_transposase_like"/>
    <property type="match status" value="1"/>
</dbReference>
<dbReference type="EMBL" id="GQ900386">
    <property type="protein sequence ID" value="ADA61611.1"/>
    <property type="molecule type" value="Genomic_DNA"/>
</dbReference>
<dbReference type="PANTHER" id="PTHR36172">
    <property type="match status" value="1"/>
</dbReference>
<evidence type="ECO:0000313" key="7">
    <source>
        <dbReference type="EMBL" id="ADA61611.1"/>
    </source>
</evidence>
<dbReference type="GO" id="GO:0015074">
    <property type="term" value="P:DNA integration"/>
    <property type="evidence" value="ECO:0007669"/>
    <property type="project" value="UniProtKB-KW"/>
</dbReference>
<dbReference type="Gene3D" id="1.10.287.2170">
    <property type="match status" value="1"/>
</dbReference>
<evidence type="ECO:0000256" key="4">
    <source>
        <dbReference type="PROSITE-ProRule" id="PRU10137"/>
    </source>
</evidence>
<dbReference type="Pfam" id="PF00376">
    <property type="entry name" value="MerR"/>
    <property type="match status" value="1"/>
</dbReference>
<dbReference type="InterPro" id="IPR006119">
    <property type="entry name" value="Resolv_N"/>
</dbReference>
<dbReference type="GO" id="GO:0000150">
    <property type="term" value="F:DNA strand exchange activity"/>
    <property type="evidence" value="ECO:0007669"/>
    <property type="project" value="InterPro"/>
</dbReference>
<name>D2J6Y0_9STAP</name>
<dbReference type="AlphaFoldDB" id="D2J6Y0"/>
<dbReference type="InterPro" id="IPR048046">
    <property type="entry name" value="Transpos_IS607"/>
</dbReference>
<evidence type="ECO:0000259" key="6">
    <source>
        <dbReference type="PROSITE" id="PS51736"/>
    </source>
</evidence>
<organism evidence="7">
    <name type="scientific">Staphylococcus sp. CDC3</name>
    <dbReference type="NCBI Taxonomy" id="678601"/>
    <lineage>
        <taxon>Bacteria</taxon>
        <taxon>Bacillati</taxon>
        <taxon>Bacillota</taxon>
        <taxon>Bacilli</taxon>
        <taxon>Bacillales</taxon>
        <taxon>Staphylococcaceae</taxon>
        <taxon>Staphylococcus</taxon>
    </lineage>
</organism>
<dbReference type="CDD" id="cd04762">
    <property type="entry name" value="HTH_MerR-trunc"/>
    <property type="match status" value="1"/>
</dbReference>
<proteinExistence type="predicted"/>
<reference evidence="7" key="2">
    <citation type="submission" date="2009-12" db="EMBL/GenBank/DDBJ databases">
        <authorList>
            <person name="Summers A.O."/>
            <person name="Shearer J."/>
            <person name="Wireman J."/>
        </authorList>
    </citation>
    <scope>NUCLEOTIDE SEQUENCE</scope>
    <source>
        <strain evidence="7">CDC3</strain>
        <plasmid evidence="7">SAP020A</plasmid>
    </source>
</reference>
<dbReference type="SUPFAM" id="SSF53041">
    <property type="entry name" value="Resolvase-like"/>
    <property type="match status" value="1"/>
</dbReference>
<feature type="domain" description="Resolvase/invertase-type recombinase catalytic" evidence="6">
    <location>
        <begin position="57"/>
        <end position="197"/>
    </location>
</feature>
<evidence type="ECO:0000256" key="3">
    <source>
        <dbReference type="ARBA" id="ARBA00023172"/>
    </source>
</evidence>
<accession>D2J6Y0</accession>
<dbReference type="Pfam" id="PF00239">
    <property type="entry name" value="Resolvase"/>
    <property type="match status" value="1"/>
</dbReference>
<dbReference type="PROSITE" id="PS00397">
    <property type="entry name" value="RECOMBINASES_1"/>
    <property type="match status" value="1"/>
</dbReference>
<gene>
    <name evidence="7" type="ORF">SAP020A_036</name>
</gene>
<dbReference type="Gene3D" id="1.10.1660.10">
    <property type="match status" value="1"/>
</dbReference>
<dbReference type="InterPro" id="IPR036162">
    <property type="entry name" value="Resolvase-like_N_sf"/>
</dbReference>
<feature type="active site" description="O-(5'-phospho-DNA)-serine intermediate" evidence="4">
    <location>
        <position position="65"/>
    </location>
</feature>
<keyword evidence="2" id="KW-0238">DNA-binding</keyword>
<evidence type="ECO:0008006" key="8">
    <source>
        <dbReference type="Google" id="ProtNLM"/>
    </source>
</evidence>
<dbReference type="PROSITE" id="PS50937">
    <property type="entry name" value="HTH_MERR_2"/>
    <property type="match status" value="1"/>
</dbReference>
<dbReference type="InterPro" id="IPR051491">
    <property type="entry name" value="Recombinase/Transposase-rel"/>
</dbReference>
<dbReference type="SUPFAM" id="SSF46955">
    <property type="entry name" value="Putative DNA-binding domain"/>
    <property type="match status" value="1"/>
</dbReference>
<dbReference type="FunFam" id="3.40.50.1390:FF:000002">
    <property type="entry name" value="ORF1 in transposon ISC1904"/>
    <property type="match status" value="1"/>
</dbReference>
<dbReference type="PANTHER" id="PTHR36172:SF1">
    <property type="entry name" value="RESOLVASE-RELATED"/>
    <property type="match status" value="1"/>
</dbReference>
<keyword evidence="1" id="KW-0229">DNA integration</keyword>
<dbReference type="PROSITE" id="PS51736">
    <property type="entry name" value="RECOMBINASES_3"/>
    <property type="match status" value="1"/>
</dbReference>
<dbReference type="NCBIfam" id="NF033518">
    <property type="entry name" value="transpos_IS607"/>
    <property type="match status" value="1"/>
</dbReference>
<dbReference type="GO" id="GO:0006355">
    <property type="term" value="P:regulation of DNA-templated transcription"/>
    <property type="evidence" value="ECO:0007669"/>
    <property type="project" value="InterPro"/>
</dbReference>
<evidence type="ECO:0000256" key="2">
    <source>
        <dbReference type="ARBA" id="ARBA00023125"/>
    </source>
</evidence>
<reference evidence="7" key="1">
    <citation type="submission" date="2009-08" db="EMBL/GenBank/DDBJ databases">
        <authorList>
            <person name="Gill J."/>
            <person name="Borman J."/>
            <person name="Shetty J."/>
            <person name="Hostetler J."/>
            <person name="Durkin S."/>
            <person name="Montgomery B."/>
        </authorList>
    </citation>
    <scope>NUCLEOTIDE SEQUENCE</scope>
    <source>
        <strain evidence="7">CDC3</strain>
        <plasmid evidence="7">SAP020A</plasmid>
    </source>
</reference>
<evidence type="ECO:0000256" key="1">
    <source>
        <dbReference type="ARBA" id="ARBA00022908"/>
    </source>
</evidence>
<keyword evidence="3" id="KW-0233">DNA recombination</keyword>
<evidence type="ECO:0000259" key="5">
    <source>
        <dbReference type="PROSITE" id="PS50937"/>
    </source>
</evidence>
<geneLocation type="plasmid" evidence="7">
    <name>SAP020A</name>
</geneLocation>
<dbReference type="SMART" id="SM00857">
    <property type="entry name" value="Resolvase"/>
    <property type="match status" value="1"/>
</dbReference>
<dbReference type="Gene3D" id="3.40.50.1390">
    <property type="entry name" value="Resolvase, N-terminal catalytic domain"/>
    <property type="match status" value="1"/>
</dbReference>
<dbReference type="InterPro" id="IPR006118">
    <property type="entry name" value="Recombinase_CS"/>
</dbReference>
<dbReference type="InterPro" id="IPR000551">
    <property type="entry name" value="MerR-type_HTH_dom"/>
</dbReference>